<feature type="compositionally biased region" description="Low complexity" evidence="1">
    <location>
        <begin position="33"/>
        <end position="45"/>
    </location>
</feature>
<evidence type="ECO:0000256" key="1">
    <source>
        <dbReference type="SAM" id="MobiDB-lite"/>
    </source>
</evidence>
<feature type="compositionally biased region" description="Low complexity" evidence="1">
    <location>
        <begin position="439"/>
        <end position="451"/>
    </location>
</feature>
<proteinExistence type="predicted"/>
<feature type="compositionally biased region" description="Low complexity" evidence="1">
    <location>
        <begin position="177"/>
        <end position="190"/>
    </location>
</feature>
<evidence type="ECO:0000313" key="2">
    <source>
        <dbReference type="EMBL" id="KAL0467869.1"/>
    </source>
</evidence>
<sequence>MSQQQSHPTGTLANLPQPPSNPDTPSEMPGTPTSTTTSLSTLSTTAIKDGHRGHVHHGSGPHTSNRFSGDYARYSPSNPEAERNDRISRLPGMMSALRGVQSVGSAGTPQQGMNNPSYGQSSFYQQQQQQQQQMEQSNPNVPVTPAYFDAAGQPRAATKMSTVGSASATDSAYEGTTTASLSATSHTETAPDLDDGDDQSMTMNLDSRDNDTNMPPTSPPASGYATGPDAMMDDDEENLATRSVGTFEDRMSDYDDGRESLVGFGEGAGSTVSGPIYHRRPLPGQNIAGGPSGWGLERSSSGLSDTLAGSSGFPPTSSGSVGRGGAGGGGRDVICDIIRREGGMLQDREYSIGGGNDSTPASQSTVFNERRDARMVDGVALDRDHNPVAAGGARVRSQFAPMDEDFVDTTATGPLPLPQNFSPTSAGRHYREERPRSNQQQQHPQTQSEFQLRPMEVSSPMSRPTGEADPRETAERMLEDNLTAHDWKNV</sequence>
<keyword evidence="3" id="KW-1185">Reference proteome</keyword>
<feature type="region of interest" description="Disordered" evidence="1">
    <location>
        <begin position="400"/>
        <end position="490"/>
    </location>
</feature>
<feature type="region of interest" description="Disordered" evidence="1">
    <location>
        <begin position="283"/>
        <end position="330"/>
    </location>
</feature>
<dbReference type="EMBL" id="JAVLET010000008">
    <property type="protein sequence ID" value="KAL0467869.1"/>
    <property type="molecule type" value="Genomic_DNA"/>
</dbReference>
<gene>
    <name evidence="2" type="ORF">QR685DRAFT_573999</name>
</gene>
<name>A0ABR3D5H5_NEUIN</name>
<feature type="region of interest" description="Disordered" evidence="1">
    <location>
        <begin position="1"/>
        <end position="88"/>
    </location>
</feature>
<accession>A0ABR3D5H5</accession>
<feature type="compositionally biased region" description="Gly residues" evidence="1">
    <location>
        <begin position="321"/>
        <end position="330"/>
    </location>
</feature>
<comment type="caution">
    <text evidence="2">The sequence shown here is derived from an EMBL/GenBank/DDBJ whole genome shotgun (WGS) entry which is preliminary data.</text>
</comment>
<evidence type="ECO:0000313" key="3">
    <source>
        <dbReference type="Proteomes" id="UP001451303"/>
    </source>
</evidence>
<reference evidence="2 3" key="1">
    <citation type="submission" date="2023-09" db="EMBL/GenBank/DDBJ databases">
        <title>Multi-omics analysis of a traditional fermented food reveals byproduct-associated fungal strains for waste-to-food upcycling.</title>
        <authorList>
            <consortium name="Lawrence Berkeley National Laboratory"/>
            <person name="Rekdal V.M."/>
            <person name="Villalobos-Escobedo J.M."/>
            <person name="Rodriguez-Valeron N."/>
            <person name="Garcia M.O."/>
            <person name="Vasquez D.P."/>
            <person name="Damayanti I."/>
            <person name="Sorensen P.M."/>
            <person name="Baidoo E.E."/>
            <person name="De Carvalho A.C."/>
            <person name="Riley R."/>
            <person name="Lipzen A."/>
            <person name="He G."/>
            <person name="Yan M."/>
            <person name="Haridas S."/>
            <person name="Daum C."/>
            <person name="Yoshinaga Y."/>
            <person name="Ng V."/>
            <person name="Grigoriev I.V."/>
            <person name="Munk R."/>
            <person name="Nuraida L."/>
            <person name="Wijaya C.H."/>
            <person name="Morales P.-C."/>
            <person name="Keasling J.D."/>
        </authorList>
    </citation>
    <scope>NUCLEOTIDE SEQUENCE [LARGE SCALE GENOMIC DNA]</scope>
    <source>
        <strain evidence="2 3">FGSC 2613</strain>
    </source>
</reference>
<feature type="compositionally biased region" description="Basic and acidic residues" evidence="1">
    <location>
        <begin position="466"/>
        <end position="490"/>
    </location>
</feature>
<organism evidence="2 3">
    <name type="scientific">Neurospora intermedia</name>
    <dbReference type="NCBI Taxonomy" id="5142"/>
    <lineage>
        <taxon>Eukaryota</taxon>
        <taxon>Fungi</taxon>
        <taxon>Dikarya</taxon>
        <taxon>Ascomycota</taxon>
        <taxon>Pezizomycotina</taxon>
        <taxon>Sordariomycetes</taxon>
        <taxon>Sordariomycetidae</taxon>
        <taxon>Sordariales</taxon>
        <taxon>Sordariaceae</taxon>
        <taxon>Neurospora</taxon>
    </lineage>
</organism>
<dbReference type="Proteomes" id="UP001451303">
    <property type="component" value="Unassembled WGS sequence"/>
</dbReference>
<feature type="region of interest" description="Disordered" evidence="1">
    <location>
        <begin position="102"/>
        <end position="147"/>
    </location>
</feature>
<protein>
    <submittedName>
        <fullName evidence="2">Uncharacterized protein</fullName>
    </submittedName>
</protein>
<feature type="compositionally biased region" description="Polar residues" evidence="1">
    <location>
        <begin position="102"/>
        <end position="124"/>
    </location>
</feature>
<feature type="compositionally biased region" description="Polar residues" evidence="1">
    <location>
        <begin position="298"/>
        <end position="308"/>
    </location>
</feature>
<feature type="region of interest" description="Disordered" evidence="1">
    <location>
        <begin position="177"/>
        <end position="225"/>
    </location>
</feature>
<feature type="compositionally biased region" description="Low complexity" evidence="1">
    <location>
        <begin position="309"/>
        <end position="320"/>
    </location>
</feature>
<feature type="compositionally biased region" description="Polar residues" evidence="1">
    <location>
        <begin position="1"/>
        <end position="14"/>
    </location>
</feature>